<feature type="compositionally biased region" description="Polar residues" evidence="1">
    <location>
        <begin position="31"/>
        <end position="41"/>
    </location>
</feature>
<dbReference type="AlphaFoldDB" id="A0AAW1FSN6"/>
<reference evidence="2 3" key="1">
    <citation type="journal article" date="2024" name="Genome Biol. Evol.">
        <title>Chromosome-level genome assembly of the viviparous eelpout Zoarces viviparus.</title>
        <authorList>
            <person name="Fuhrmann N."/>
            <person name="Brasseur M.V."/>
            <person name="Bakowski C.E."/>
            <person name="Podsiadlowski L."/>
            <person name="Prost S."/>
            <person name="Krehenwinkel H."/>
            <person name="Mayer C."/>
        </authorList>
    </citation>
    <scope>NUCLEOTIDE SEQUENCE [LARGE SCALE GENOMIC DNA]</scope>
    <source>
        <strain evidence="2">NO-MEL_2022_Ind0_liver</strain>
    </source>
</reference>
<feature type="region of interest" description="Disordered" evidence="1">
    <location>
        <begin position="29"/>
        <end position="58"/>
    </location>
</feature>
<feature type="compositionally biased region" description="Basic and acidic residues" evidence="1">
    <location>
        <begin position="45"/>
        <end position="58"/>
    </location>
</feature>
<gene>
    <name evidence="2" type="ORF">VZT92_006822</name>
</gene>
<keyword evidence="3" id="KW-1185">Reference proteome</keyword>
<proteinExistence type="predicted"/>
<name>A0AAW1FSN6_ZOAVI</name>
<dbReference type="Proteomes" id="UP001488805">
    <property type="component" value="Unassembled WGS sequence"/>
</dbReference>
<evidence type="ECO:0000313" key="2">
    <source>
        <dbReference type="EMBL" id="KAK9537086.1"/>
    </source>
</evidence>
<evidence type="ECO:0000313" key="3">
    <source>
        <dbReference type="Proteomes" id="UP001488805"/>
    </source>
</evidence>
<accession>A0AAW1FSN6</accession>
<sequence length="121" mass="13534">MHHKQVAHSFSGGLPTSLEVLGRGLAHHITSEGNQRFTKGSFQPHEGRRPYNSLHSDEERATTYSLGASEGLGHRWPSKSISRIKRNPALACTNNHTEENQLKQADGATGKIWERILRIKE</sequence>
<evidence type="ECO:0000256" key="1">
    <source>
        <dbReference type="SAM" id="MobiDB-lite"/>
    </source>
</evidence>
<protein>
    <submittedName>
        <fullName evidence="2">Uncharacterized protein</fullName>
    </submittedName>
</protein>
<dbReference type="EMBL" id="JBCEZU010000045">
    <property type="protein sequence ID" value="KAK9537086.1"/>
    <property type="molecule type" value="Genomic_DNA"/>
</dbReference>
<organism evidence="2 3">
    <name type="scientific">Zoarces viviparus</name>
    <name type="common">Viviparous eelpout</name>
    <name type="synonym">Blennius viviparus</name>
    <dbReference type="NCBI Taxonomy" id="48416"/>
    <lineage>
        <taxon>Eukaryota</taxon>
        <taxon>Metazoa</taxon>
        <taxon>Chordata</taxon>
        <taxon>Craniata</taxon>
        <taxon>Vertebrata</taxon>
        <taxon>Euteleostomi</taxon>
        <taxon>Actinopterygii</taxon>
        <taxon>Neopterygii</taxon>
        <taxon>Teleostei</taxon>
        <taxon>Neoteleostei</taxon>
        <taxon>Acanthomorphata</taxon>
        <taxon>Eupercaria</taxon>
        <taxon>Perciformes</taxon>
        <taxon>Cottioidei</taxon>
        <taxon>Zoarcales</taxon>
        <taxon>Zoarcidae</taxon>
        <taxon>Zoarcinae</taxon>
        <taxon>Zoarces</taxon>
    </lineage>
</organism>
<comment type="caution">
    <text evidence="2">The sequence shown here is derived from an EMBL/GenBank/DDBJ whole genome shotgun (WGS) entry which is preliminary data.</text>
</comment>